<feature type="non-terminal residue" evidence="1">
    <location>
        <position position="94"/>
    </location>
</feature>
<dbReference type="EMBL" id="UINC01042472">
    <property type="protein sequence ID" value="SVB45158.1"/>
    <property type="molecule type" value="Genomic_DNA"/>
</dbReference>
<sequence length="94" mass="10635">MSFYERVSGVRLRRWIEQESGELGFDLFGVAAVDPSAHLDFYRAWIKDGAQGEMAYLARTDAIARRGDLRRTLPSARSAIVVGHEYYQEDPLGV</sequence>
<dbReference type="AlphaFoldDB" id="A0A382E3C8"/>
<accession>A0A382E3C8</accession>
<gene>
    <name evidence="1" type="ORF">METZ01_LOCUS198012</name>
</gene>
<evidence type="ECO:0000313" key="1">
    <source>
        <dbReference type="EMBL" id="SVB45158.1"/>
    </source>
</evidence>
<name>A0A382E3C8_9ZZZZ</name>
<reference evidence="1" key="1">
    <citation type="submission" date="2018-05" db="EMBL/GenBank/DDBJ databases">
        <authorList>
            <person name="Lanie J.A."/>
            <person name="Ng W.-L."/>
            <person name="Kazmierczak K.M."/>
            <person name="Andrzejewski T.M."/>
            <person name="Davidsen T.M."/>
            <person name="Wayne K.J."/>
            <person name="Tettelin H."/>
            <person name="Glass J.I."/>
            <person name="Rusch D."/>
            <person name="Podicherti R."/>
            <person name="Tsui H.-C.T."/>
            <person name="Winkler M.E."/>
        </authorList>
    </citation>
    <scope>NUCLEOTIDE SEQUENCE</scope>
</reference>
<evidence type="ECO:0008006" key="2">
    <source>
        <dbReference type="Google" id="ProtNLM"/>
    </source>
</evidence>
<proteinExistence type="predicted"/>
<organism evidence="1">
    <name type="scientific">marine metagenome</name>
    <dbReference type="NCBI Taxonomy" id="408172"/>
    <lineage>
        <taxon>unclassified sequences</taxon>
        <taxon>metagenomes</taxon>
        <taxon>ecological metagenomes</taxon>
    </lineage>
</organism>
<protein>
    <recommendedName>
        <fullName evidence="2">DUF1730 domain-containing protein</fullName>
    </recommendedName>
</protein>